<comment type="caution">
    <text evidence="7">The sequence shown here is derived from an EMBL/GenBank/DDBJ whole genome shotgun (WGS) entry which is preliminary data.</text>
</comment>
<dbReference type="InterPro" id="IPR007627">
    <property type="entry name" value="RNA_pol_sigma70_r2"/>
</dbReference>
<evidence type="ECO:0000256" key="4">
    <source>
        <dbReference type="ARBA" id="ARBA00023163"/>
    </source>
</evidence>
<keyword evidence="4" id="KW-0804">Transcription</keyword>
<dbReference type="OrthoDB" id="192021at2"/>
<dbReference type="GO" id="GO:0003677">
    <property type="term" value="F:DNA binding"/>
    <property type="evidence" value="ECO:0007669"/>
    <property type="project" value="InterPro"/>
</dbReference>
<comment type="similarity">
    <text evidence="1">Belongs to the sigma-70 factor family. ECF subfamily.</text>
</comment>
<organism evidence="7 8">
    <name type="scientific">Variovorax guangxiensis</name>
    <dbReference type="NCBI Taxonomy" id="1775474"/>
    <lineage>
        <taxon>Bacteria</taxon>
        <taxon>Pseudomonadati</taxon>
        <taxon>Pseudomonadota</taxon>
        <taxon>Betaproteobacteria</taxon>
        <taxon>Burkholderiales</taxon>
        <taxon>Comamonadaceae</taxon>
        <taxon>Variovorax</taxon>
    </lineage>
</organism>
<dbReference type="Gene3D" id="1.10.10.10">
    <property type="entry name" value="Winged helix-like DNA-binding domain superfamily/Winged helix DNA-binding domain"/>
    <property type="match status" value="1"/>
</dbReference>
<evidence type="ECO:0000259" key="6">
    <source>
        <dbReference type="Pfam" id="PF08281"/>
    </source>
</evidence>
<evidence type="ECO:0000259" key="5">
    <source>
        <dbReference type="Pfam" id="PF04542"/>
    </source>
</evidence>
<dbReference type="AlphaFoldDB" id="A0A502DWB9"/>
<dbReference type="Proteomes" id="UP000319212">
    <property type="component" value="Unassembled WGS sequence"/>
</dbReference>
<dbReference type="EMBL" id="RCZI01000002">
    <property type="protein sequence ID" value="TPG29374.1"/>
    <property type="molecule type" value="Genomic_DNA"/>
</dbReference>
<keyword evidence="3" id="KW-0731">Sigma factor</keyword>
<evidence type="ECO:0000313" key="8">
    <source>
        <dbReference type="Proteomes" id="UP000319212"/>
    </source>
</evidence>
<dbReference type="InterPro" id="IPR013324">
    <property type="entry name" value="RNA_pol_sigma_r3/r4-like"/>
</dbReference>
<feature type="domain" description="RNA polymerase sigma factor 70 region 4 type 2" evidence="6">
    <location>
        <begin position="101"/>
        <end position="151"/>
    </location>
</feature>
<dbReference type="PANTHER" id="PTHR43133:SF63">
    <property type="entry name" value="RNA POLYMERASE SIGMA FACTOR FECI-RELATED"/>
    <property type="match status" value="1"/>
</dbReference>
<dbReference type="SUPFAM" id="SSF88659">
    <property type="entry name" value="Sigma3 and sigma4 domains of RNA polymerase sigma factors"/>
    <property type="match status" value="1"/>
</dbReference>
<dbReference type="InterPro" id="IPR039425">
    <property type="entry name" value="RNA_pol_sigma-70-like"/>
</dbReference>
<proteinExistence type="inferred from homology"/>
<feature type="domain" description="RNA polymerase sigma-70 region 2" evidence="5">
    <location>
        <begin position="4"/>
        <end position="67"/>
    </location>
</feature>
<reference evidence="7 8" key="1">
    <citation type="journal article" date="2019" name="Environ. Microbiol.">
        <title>Species interactions and distinct microbial communities in high Arctic permafrost affected cryosols are associated with the CH4 and CO2 gas fluxes.</title>
        <authorList>
            <person name="Altshuler I."/>
            <person name="Hamel J."/>
            <person name="Turney S."/>
            <person name="Magnuson E."/>
            <person name="Levesque R."/>
            <person name="Greer C."/>
            <person name="Whyte L.G."/>
        </authorList>
    </citation>
    <scope>NUCLEOTIDE SEQUENCE [LARGE SCALE GENOMIC DNA]</scope>
    <source>
        <strain evidence="7 8">S06.C</strain>
    </source>
</reference>
<evidence type="ECO:0000256" key="3">
    <source>
        <dbReference type="ARBA" id="ARBA00023082"/>
    </source>
</evidence>
<gene>
    <name evidence="7" type="ORF">EAH82_06940</name>
</gene>
<accession>A0A502DWB9</accession>
<dbReference type="Pfam" id="PF08281">
    <property type="entry name" value="Sigma70_r4_2"/>
    <property type="match status" value="1"/>
</dbReference>
<dbReference type="SUPFAM" id="SSF88946">
    <property type="entry name" value="Sigma2 domain of RNA polymerase sigma factors"/>
    <property type="match status" value="1"/>
</dbReference>
<dbReference type="InterPro" id="IPR036388">
    <property type="entry name" value="WH-like_DNA-bd_sf"/>
</dbReference>
<dbReference type="Gene3D" id="1.10.1740.10">
    <property type="match status" value="1"/>
</dbReference>
<dbReference type="NCBIfam" id="TIGR02937">
    <property type="entry name" value="sigma70-ECF"/>
    <property type="match status" value="1"/>
</dbReference>
<name>A0A502DWB9_9BURK</name>
<dbReference type="GO" id="GO:0016987">
    <property type="term" value="F:sigma factor activity"/>
    <property type="evidence" value="ECO:0007669"/>
    <property type="project" value="UniProtKB-KW"/>
</dbReference>
<sequence>MHVRYYGELLRFFMHEIKDVHESQDLVQQTFERVLARRYACDQVTQGRALLFEVARNLLIDRHRQAQVRRHESDDVLRDHSGPAAAEPEAVYAGHQRVVLLVAAIEALPPRCRKAFILHKIDGLSHAEVACEMGVSLNMVERHVMLAVAACRKALGDVPARKGTCVLQTAAGDHAPN</sequence>
<dbReference type="InterPro" id="IPR013325">
    <property type="entry name" value="RNA_pol_sigma_r2"/>
</dbReference>
<dbReference type="RefSeq" id="WP_140840116.1">
    <property type="nucleotide sequence ID" value="NZ_RCZI01000002.1"/>
</dbReference>
<evidence type="ECO:0000313" key="7">
    <source>
        <dbReference type="EMBL" id="TPG29374.1"/>
    </source>
</evidence>
<dbReference type="InterPro" id="IPR013249">
    <property type="entry name" value="RNA_pol_sigma70_r4_t2"/>
</dbReference>
<dbReference type="Pfam" id="PF04542">
    <property type="entry name" value="Sigma70_r2"/>
    <property type="match status" value="1"/>
</dbReference>
<dbReference type="InterPro" id="IPR014284">
    <property type="entry name" value="RNA_pol_sigma-70_dom"/>
</dbReference>
<evidence type="ECO:0000256" key="2">
    <source>
        <dbReference type="ARBA" id="ARBA00023015"/>
    </source>
</evidence>
<protein>
    <submittedName>
        <fullName evidence="7">RNA polymerase sigma factor</fullName>
    </submittedName>
</protein>
<dbReference type="GO" id="GO:0006352">
    <property type="term" value="P:DNA-templated transcription initiation"/>
    <property type="evidence" value="ECO:0007669"/>
    <property type="project" value="InterPro"/>
</dbReference>
<keyword evidence="2" id="KW-0805">Transcription regulation</keyword>
<dbReference type="PANTHER" id="PTHR43133">
    <property type="entry name" value="RNA POLYMERASE ECF-TYPE SIGMA FACTO"/>
    <property type="match status" value="1"/>
</dbReference>
<evidence type="ECO:0000256" key="1">
    <source>
        <dbReference type="ARBA" id="ARBA00010641"/>
    </source>
</evidence>